<accession>A0AAC9JHL5</accession>
<proteinExistence type="predicted"/>
<gene>
    <name evidence="1" type="ORF">BM524_20210</name>
</gene>
<geneLocation type="plasmid" evidence="2">
    <name>pamcp48-600</name>
</geneLocation>
<dbReference type="AlphaFoldDB" id="A0AAC9JHL5"/>
<dbReference type="RefSeq" id="WP_071960855.1">
    <property type="nucleotide sequence ID" value="NZ_CP018025.1"/>
</dbReference>
<protein>
    <submittedName>
        <fullName evidence="1">Uncharacterized protein</fullName>
    </submittedName>
</protein>
<reference evidence="1 2" key="1">
    <citation type="submission" date="2016-11" db="EMBL/GenBank/DDBJ databases">
        <title>Networking in microbes: conjugative elements and plasmids in the genus Alteromonas.</title>
        <authorList>
            <person name="Lopez-Perez M."/>
            <person name="Ramon-Marco N."/>
            <person name="Rodriguez-Valera F."/>
        </authorList>
    </citation>
    <scope>NUCLEOTIDE SEQUENCE [LARGE SCALE GENOMIC DNA]</scope>
    <source>
        <strain evidence="1 2">CP48</strain>
        <plasmid evidence="2">pamcp48-600</plasmid>
    </source>
</reference>
<organism evidence="1 2">
    <name type="scientific">Alteromonas mediterranea</name>
    <dbReference type="NCBI Taxonomy" id="314275"/>
    <lineage>
        <taxon>Bacteria</taxon>
        <taxon>Pseudomonadati</taxon>
        <taxon>Pseudomonadota</taxon>
        <taxon>Gammaproteobacteria</taxon>
        <taxon>Alteromonadales</taxon>
        <taxon>Alteromonadaceae</taxon>
        <taxon>Alteromonas/Salinimonas group</taxon>
        <taxon>Alteromonas</taxon>
    </lineage>
</organism>
<dbReference type="EMBL" id="CP018025">
    <property type="protein sequence ID" value="APD92242.1"/>
    <property type="molecule type" value="Genomic_DNA"/>
</dbReference>
<name>A0AAC9JHL5_9ALTE</name>
<dbReference type="Proteomes" id="UP000182101">
    <property type="component" value="Plasmid pAMCP48-600"/>
</dbReference>
<evidence type="ECO:0000313" key="1">
    <source>
        <dbReference type="EMBL" id="APD92242.1"/>
    </source>
</evidence>
<evidence type="ECO:0000313" key="2">
    <source>
        <dbReference type="Proteomes" id="UP000182101"/>
    </source>
</evidence>
<keyword evidence="1" id="KW-0614">Plasmid</keyword>
<sequence>MIKVFTTKSKSKGENGNCLAASLASVLELQIEQIPQFENMTKDTWKDALFEWASKSGYAIRFTKNPPVGFAIGVGIHPEGEFHAVVVLNGEFFFDPNGSDEFYETHRYYIDAFHTDPSMQIPPYLDSGDGLIVQNAI</sequence>